<dbReference type="PANTHER" id="PTHR34835">
    <property type="entry name" value="OS07G0283600 PROTEIN-RELATED"/>
    <property type="match status" value="1"/>
</dbReference>
<comment type="caution">
    <text evidence="3">The sequence shown here is derived from an EMBL/GenBank/DDBJ whole genome shotgun (WGS) entry which is preliminary data.</text>
</comment>
<evidence type="ECO:0000313" key="3">
    <source>
        <dbReference type="EMBL" id="RYR72831.1"/>
    </source>
</evidence>
<keyword evidence="2" id="KW-1133">Transmembrane helix</keyword>
<evidence type="ECO:0000256" key="1">
    <source>
        <dbReference type="SAM" id="MobiDB-lite"/>
    </source>
</evidence>
<keyword evidence="2" id="KW-0472">Membrane</keyword>
<evidence type="ECO:0008006" key="5">
    <source>
        <dbReference type="Google" id="ProtNLM"/>
    </source>
</evidence>
<dbReference type="InterPro" id="IPR038765">
    <property type="entry name" value="Papain-like_cys_pep_sf"/>
</dbReference>
<dbReference type="EMBL" id="SDMP01000002">
    <property type="protein sequence ID" value="RYR72831.1"/>
    <property type="molecule type" value="Genomic_DNA"/>
</dbReference>
<feature type="transmembrane region" description="Helical" evidence="2">
    <location>
        <begin position="506"/>
        <end position="528"/>
    </location>
</feature>
<protein>
    <recommendedName>
        <fullName evidence="5">Ubiquitin-like protease family profile domain-containing protein</fullName>
    </recommendedName>
</protein>
<evidence type="ECO:0000313" key="4">
    <source>
        <dbReference type="Proteomes" id="UP000289738"/>
    </source>
</evidence>
<dbReference type="Proteomes" id="UP000289738">
    <property type="component" value="Chromosome A02"/>
</dbReference>
<evidence type="ECO:0000256" key="2">
    <source>
        <dbReference type="SAM" id="Phobius"/>
    </source>
</evidence>
<sequence>MRFGGLAHVSEMNVSNTLLIELLDRFDVERGCLKTLHGTIYITPWKVATALVITNRGNLFPEKVDYKKLNPVDKEIFDSIKNISLATLARNVLDMSVEGEKNWKKFKRTFCFLLPTTVSVASPIHKPSIFHVDNIREWDWAKHELKTRERGKKQSIDGYVFVLILIYFHETKFPHPFAPDAPPAPWVAHWTREMIVEWISSETTQPLTQGSSTPSVNAASNTRLPLALSLPSSVQEELMKDCFSYVPPQEETQQTSNNDSPQEAGKNGVIVSLTSSVIEDLLKDDYVYEVSNKDPAKEQQQQAQEPPVQQESEQEVAVNVPLEQPCEEPTEQQSKQEAPVDVCPPEPNKQGVTVSITSFVIEEFFKDADVYQVSDEEQSQKPQMARQSEKETLILSSFDSAAQPREKEDERPSFSLEIKVVVDAGVAASLKFVEGTSSESTLTAAQAKDGTNEYELIFVLKHEGLYEGLREYFISLMPGEQVHAVVVSIHILILNEIKTKRYQEQIYIVLMDIVIFVPIGNGVHWWLWIADVNKKKFYDLDPINKNPEEIPDS</sequence>
<dbReference type="AlphaFoldDB" id="A0A445EBJ4"/>
<proteinExistence type="predicted"/>
<accession>A0A445EBJ4</accession>
<feature type="region of interest" description="Disordered" evidence="1">
    <location>
        <begin position="293"/>
        <end position="348"/>
    </location>
</feature>
<name>A0A445EBJ4_ARAHY</name>
<keyword evidence="4" id="KW-1185">Reference proteome</keyword>
<reference evidence="3 4" key="1">
    <citation type="submission" date="2019-01" db="EMBL/GenBank/DDBJ databases">
        <title>Sequencing of cultivated peanut Arachis hypogaea provides insights into genome evolution and oil improvement.</title>
        <authorList>
            <person name="Chen X."/>
        </authorList>
    </citation>
    <scope>NUCLEOTIDE SEQUENCE [LARGE SCALE GENOMIC DNA]</scope>
    <source>
        <strain evidence="4">cv. Fuhuasheng</strain>
        <tissue evidence="3">Leaves</tissue>
    </source>
</reference>
<feature type="compositionally biased region" description="Low complexity" evidence="1">
    <location>
        <begin position="298"/>
        <end position="318"/>
    </location>
</feature>
<dbReference type="SUPFAM" id="SSF54001">
    <property type="entry name" value="Cysteine proteinases"/>
    <property type="match status" value="1"/>
</dbReference>
<feature type="transmembrane region" description="Helical" evidence="2">
    <location>
        <begin position="472"/>
        <end position="494"/>
    </location>
</feature>
<gene>
    <name evidence="3" type="ORF">Ahy_A02g007045</name>
</gene>
<keyword evidence="2" id="KW-0812">Transmembrane</keyword>
<organism evidence="3 4">
    <name type="scientific">Arachis hypogaea</name>
    <name type="common">Peanut</name>
    <dbReference type="NCBI Taxonomy" id="3818"/>
    <lineage>
        <taxon>Eukaryota</taxon>
        <taxon>Viridiplantae</taxon>
        <taxon>Streptophyta</taxon>
        <taxon>Embryophyta</taxon>
        <taxon>Tracheophyta</taxon>
        <taxon>Spermatophyta</taxon>
        <taxon>Magnoliopsida</taxon>
        <taxon>eudicotyledons</taxon>
        <taxon>Gunneridae</taxon>
        <taxon>Pentapetalae</taxon>
        <taxon>rosids</taxon>
        <taxon>fabids</taxon>
        <taxon>Fabales</taxon>
        <taxon>Fabaceae</taxon>
        <taxon>Papilionoideae</taxon>
        <taxon>50 kb inversion clade</taxon>
        <taxon>dalbergioids sensu lato</taxon>
        <taxon>Dalbergieae</taxon>
        <taxon>Pterocarpus clade</taxon>
        <taxon>Arachis</taxon>
    </lineage>
</organism>